<feature type="transmembrane region" description="Helical" evidence="7">
    <location>
        <begin position="372"/>
        <end position="393"/>
    </location>
</feature>
<keyword evidence="5 7" id="KW-1133">Transmembrane helix</keyword>
<dbReference type="SUPFAM" id="SSF103473">
    <property type="entry name" value="MFS general substrate transporter"/>
    <property type="match status" value="1"/>
</dbReference>
<accession>A0ABS5KK38</accession>
<dbReference type="PROSITE" id="PS50850">
    <property type="entry name" value="MFS"/>
    <property type="match status" value="1"/>
</dbReference>
<comment type="subcellular location">
    <subcellularLocation>
        <location evidence="1">Cell membrane</location>
        <topology evidence="1">Multi-pass membrane protein</topology>
    </subcellularLocation>
</comment>
<organism evidence="9 10">
    <name type="scientific">Catenulispora pinistramenti</name>
    <dbReference type="NCBI Taxonomy" id="2705254"/>
    <lineage>
        <taxon>Bacteria</taxon>
        <taxon>Bacillati</taxon>
        <taxon>Actinomycetota</taxon>
        <taxon>Actinomycetes</taxon>
        <taxon>Catenulisporales</taxon>
        <taxon>Catenulisporaceae</taxon>
        <taxon>Catenulispora</taxon>
    </lineage>
</organism>
<feature type="transmembrane region" description="Helical" evidence="7">
    <location>
        <begin position="20"/>
        <end position="41"/>
    </location>
</feature>
<keyword evidence="10" id="KW-1185">Reference proteome</keyword>
<dbReference type="Pfam" id="PF07690">
    <property type="entry name" value="MFS_1"/>
    <property type="match status" value="1"/>
</dbReference>
<keyword evidence="3" id="KW-1003">Cell membrane</keyword>
<gene>
    <name evidence="9" type="ORF">KGQ19_06135</name>
</gene>
<dbReference type="EMBL" id="JAAFYZ010000013">
    <property type="protein sequence ID" value="MBS2546440.1"/>
    <property type="molecule type" value="Genomic_DNA"/>
</dbReference>
<feature type="transmembrane region" description="Helical" evidence="7">
    <location>
        <begin position="77"/>
        <end position="94"/>
    </location>
</feature>
<protein>
    <submittedName>
        <fullName evidence="9">MFS transporter</fullName>
    </submittedName>
</protein>
<keyword evidence="2" id="KW-0813">Transport</keyword>
<dbReference type="InterPro" id="IPR050171">
    <property type="entry name" value="MFS_Transporters"/>
</dbReference>
<evidence type="ECO:0000256" key="5">
    <source>
        <dbReference type="ARBA" id="ARBA00022989"/>
    </source>
</evidence>
<dbReference type="Proteomes" id="UP000730482">
    <property type="component" value="Unassembled WGS sequence"/>
</dbReference>
<dbReference type="PANTHER" id="PTHR23517:SF2">
    <property type="entry name" value="MULTIDRUG RESISTANCE PROTEIN MDTH"/>
    <property type="match status" value="1"/>
</dbReference>
<keyword evidence="4 7" id="KW-0812">Transmembrane</keyword>
<dbReference type="PANTHER" id="PTHR23517">
    <property type="entry name" value="RESISTANCE PROTEIN MDTM, PUTATIVE-RELATED-RELATED"/>
    <property type="match status" value="1"/>
</dbReference>
<evidence type="ECO:0000313" key="9">
    <source>
        <dbReference type="EMBL" id="MBS2546440.1"/>
    </source>
</evidence>
<evidence type="ECO:0000259" key="8">
    <source>
        <dbReference type="PROSITE" id="PS50850"/>
    </source>
</evidence>
<feature type="transmembrane region" description="Helical" evidence="7">
    <location>
        <begin position="241"/>
        <end position="260"/>
    </location>
</feature>
<dbReference type="Gene3D" id="1.20.1250.20">
    <property type="entry name" value="MFS general substrate transporter like domains"/>
    <property type="match status" value="1"/>
</dbReference>
<proteinExistence type="predicted"/>
<feature type="transmembrane region" description="Helical" evidence="7">
    <location>
        <begin position="341"/>
        <end position="365"/>
    </location>
</feature>
<evidence type="ECO:0000256" key="2">
    <source>
        <dbReference type="ARBA" id="ARBA00022448"/>
    </source>
</evidence>
<evidence type="ECO:0000313" key="10">
    <source>
        <dbReference type="Proteomes" id="UP000730482"/>
    </source>
</evidence>
<feature type="transmembrane region" description="Helical" evidence="7">
    <location>
        <begin position="281"/>
        <end position="301"/>
    </location>
</feature>
<comment type="caution">
    <text evidence="9">The sequence shown here is derived from an EMBL/GenBank/DDBJ whole genome shotgun (WGS) entry which is preliminary data.</text>
</comment>
<evidence type="ECO:0000256" key="6">
    <source>
        <dbReference type="ARBA" id="ARBA00023136"/>
    </source>
</evidence>
<dbReference type="InterPro" id="IPR020846">
    <property type="entry name" value="MFS_dom"/>
</dbReference>
<evidence type="ECO:0000256" key="1">
    <source>
        <dbReference type="ARBA" id="ARBA00004651"/>
    </source>
</evidence>
<dbReference type="InterPro" id="IPR011701">
    <property type="entry name" value="MFS"/>
</dbReference>
<reference evidence="9 10" key="1">
    <citation type="submission" date="2020-02" db="EMBL/GenBank/DDBJ databases">
        <title>Acidophilic actinobacteria isolated from forest soil.</title>
        <authorList>
            <person name="Golinska P."/>
        </authorList>
    </citation>
    <scope>NUCLEOTIDE SEQUENCE [LARGE SCALE GENOMIC DNA]</scope>
    <source>
        <strain evidence="9 10">NL8</strain>
    </source>
</reference>
<name>A0ABS5KK38_9ACTN</name>
<evidence type="ECO:0000256" key="4">
    <source>
        <dbReference type="ARBA" id="ARBA00022692"/>
    </source>
</evidence>
<feature type="transmembrane region" description="Helical" evidence="7">
    <location>
        <begin position="47"/>
        <end position="65"/>
    </location>
</feature>
<dbReference type="InterPro" id="IPR036259">
    <property type="entry name" value="MFS_trans_sf"/>
</dbReference>
<sequence>MRQLIPDTSPQRVMAASDLVNSFGGGLYLTAGVLYFTQAAHLPTAQVGFGLGAAGVVALFAGIGCGRLADRYGGRDIYVVTLVIRAAATAGFLLAHSFWIFLITVCLANSGQAAGLAARSLLIRGHGGESPQRFRAYLRSVTNLGMSFGALLAGWIVTVGTHSAYTLLVVANVIAFAGSAAFMFFLPASEPVPVPHGRSAGWVALRDVPYILMTVLEGIMSIQYKVLTVAIPLWLFAFTTAPHWLTAGTVIVNTVIIILFQVRASRNVDTPAAGGAAYRRAGTAFLLSCSLISLTAGLAPWTAAALLMTAVVVHTIGELWHCAGGFEVSFALAPEYATGQYLGLFGLGSSLADAVGPGLLIALCINGGRQGWYVVGSLFLLTGLAVPLTIGWAQRHAVPARSPTALPVVDQPQ</sequence>
<feature type="transmembrane region" description="Helical" evidence="7">
    <location>
        <begin position="164"/>
        <end position="187"/>
    </location>
</feature>
<feature type="domain" description="Major facilitator superfamily (MFS) profile" evidence="8">
    <location>
        <begin position="1"/>
        <end position="394"/>
    </location>
</feature>
<evidence type="ECO:0000256" key="7">
    <source>
        <dbReference type="SAM" id="Phobius"/>
    </source>
</evidence>
<keyword evidence="6 7" id="KW-0472">Membrane</keyword>
<feature type="transmembrane region" description="Helical" evidence="7">
    <location>
        <begin position="136"/>
        <end position="158"/>
    </location>
</feature>
<evidence type="ECO:0000256" key="3">
    <source>
        <dbReference type="ARBA" id="ARBA00022475"/>
    </source>
</evidence>
<dbReference type="RefSeq" id="WP_212008088.1">
    <property type="nucleotide sequence ID" value="NZ_JAAFYZ010000013.1"/>
</dbReference>